<gene>
    <name evidence="5" type="ORF">LMTR13_28470</name>
</gene>
<evidence type="ECO:0000256" key="1">
    <source>
        <dbReference type="ARBA" id="ARBA00022692"/>
    </source>
</evidence>
<dbReference type="Gene3D" id="1.20.1250.20">
    <property type="entry name" value="MFS general substrate transporter like domains"/>
    <property type="match status" value="1"/>
</dbReference>
<feature type="transmembrane region" description="Helical" evidence="4">
    <location>
        <begin position="348"/>
        <end position="368"/>
    </location>
</feature>
<proteinExistence type="predicted"/>
<feature type="transmembrane region" description="Helical" evidence="4">
    <location>
        <begin position="111"/>
        <end position="129"/>
    </location>
</feature>
<dbReference type="EMBL" id="CP016428">
    <property type="protein sequence ID" value="ANW03494.1"/>
    <property type="molecule type" value="Genomic_DNA"/>
</dbReference>
<feature type="transmembrane region" description="Helical" evidence="4">
    <location>
        <begin position="285"/>
        <end position="304"/>
    </location>
</feature>
<organism evidence="5 6">
    <name type="scientific">Bradyrhizobium icense</name>
    <dbReference type="NCBI Taxonomy" id="1274631"/>
    <lineage>
        <taxon>Bacteria</taxon>
        <taxon>Pseudomonadati</taxon>
        <taxon>Pseudomonadota</taxon>
        <taxon>Alphaproteobacteria</taxon>
        <taxon>Hyphomicrobiales</taxon>
        <taxon>Nitrobacteraceae</taxon>
        <taxon>Bradyrhizobium</taxon>
    </lineage>
</organism>
<dbReference type="GO" id="GO:0022857">
    <property type="term" value="F:transmembrane transporter activity"/>
    <property type="evidence" value="ECO:0007669"/>
    <property type="project" value="InterPro"/>
</dbReference>
<dbReference type="OrthoDB" id="4701669at2"/>
<keyword evidence="2 4" id="KW-1133">Transmembrane helix</keyword>
<evidence type="ECO:0000313" key="5">
    <source>
        <dbReference type="EMBL" id="ANW03494.1"/>
    </source>
</evidence>
<feature type="transmembrane region" description="Helical" evidence="4">
    <location>
        <begin position="310"/>
        <end position="336"/>
    </location>
</feature>
<feature type="transmembrane region" description="Helical" evidence="4">
    <location>
        <begin position="49"/>
        <end position="71"/>
    </location>
</feature>
<dbReference type="InterPro" id="IPR011701">
    <property type="entry name" value="MFS"/>
</dbReference>
<feature type="transmembrane region" description="Helical" evidence="4">
    <location>
        <begin position="380"/>
        <end position="399"/>
    </location>
</feature>
<dbReference type="STRING" id="1274631.LMTR13_28470"/>
<dbReference type="SUPFAM" id="SSF103473">
    <property type="entry name" value="MFS general substrate transporter"/>
    <property type="match status" value="1"/>
</dbReference>
<keyword evidence="6" id="KW-1185">Reference proteome</keyword>
<feature type="transmembrane region" description="Helical" evidence="4">
    <location>
        <begin position="141"/>
        <end position="160"/>
    </location>
</feature>
<name>A0A1B1UKZ6_9BRAD</name>
<feature type="transmembrane region" description="Helical" evidence="4">
    <location>
        <begin position="180"/>
        <end position="197"/>
    </location>
</feature>
<dbReference type="InterPro" id="IPR036259">
    <property type="entry name" value="MFS_trans_sf"/>
</dbReference>
<dbReference type="Pfam" id="PF07690">
    <property type="entry name" value="MFS_1"/>
    <property type="match status" value="1"/>
</dbReference>
<protein>
    <submittedName>
        <fullName evidence="5">MFS transporter</fullName>
    </submittedName>
</protein>
<evidence type="ECO:0000256" key="3">
    <source>
        <dbReference type="ARBA" id="ARBA00023136"/>
    </source>
</evidence>
<feature type="transmembrane region" description="Helical" evidence="4">
    <location>
        <begin position="83"/>
        <end position="105"/>
    </location>
</feature>
<dbReference type="KEGG" id="bic:LMTR13_28470"/>
<reference evidence="5 6" key="1">
    <citation type="submission" date="2016-07" db="EMBL/GenBank/DDBJ databases">
        <title>Complete genome sequence of Bradyrhizobium icense LMTR 13T, a potential inoculant strain isolated from lima bean (Phaseolus lunatus) in Peru.</title>
        <authorList>
            <person name="Ormeno-Orrillo E."/>
            <person name="Duran D."/>
            <person name="Rogel M.A."/>
            <person name="Rey L."/>
            <person name="Imperial J."/>
            <person name="Ruiz-Argueso T."/>
            <person name="Martinez-Romero E."/>
        </authorList>
    </citation>
    <scope>NUCLEOTIDE SEQUENCE [LARGE SCALE GENOMIC DNA]</scope>
    <source>
        <strain evidence="5 6">LMTR 13</strain>
    </source>
</reference>
<keyword evidence="3 4" id="KW-0472">Membrane</keyword>
<dbReference type="AlphaFoldDB" id="A0A1B1UKZ6"/>
<dbReference type="Proteomes" id="UP000092839">
    <property type="component" value="Chromosome"/>
</dbReference>
<keyword evidence="1 4" id="KW-0812">Transmembrane</keyword>
<accession>A0A1B1UKZ6</accession>
<evidence type="ECO:0000313" key="6">
    <source>
        <dbReference type="Proteomes" id="UP000092839"/>
    </source>
</evidence>
<evidence type="ECO:0000256" key="4">
    <source>
        <dbReference type="SAM" id="Phobius"/>
    </source>
</evidence>
<feature type="transmembrane region" description="Helical" evidence="4">
    <location>
        <begin position="259"/>
        <end position="278"/>
    </location>
</feature>
<dbReference type="RefSeq" id="WP_065730670.1">
    <property type="nucleotide sequence ID" value="NZ_CP016428.1"/>
</dbReference>
<sequence>MSTTEATSSTTANRTGVYLAVLQLVFTLGWTTYVIYLPKLCADVGIAPSAVILILMLDQAIFTITDTAMGIAADKIAPFVGKLGAFVSVLTAISCAAFVALPFVAGTGPGAQVWFIALILIWVVTSSALRAPPLTLLGKYAARPAIPFLSALTMLGYGLAGAVSPYLGVVLRNHDPRLPFVISGVVLLLTALALSKVERDLAQAPAVAKQPVAPAKPLGPVPMFFIASMVILSLGYQLHFSINSTPFFLRFAKPDELPWLMPVFWIGFNIAMFPASVVVKHRGGLVVMGAAGLLGALAVLGAEMAGNLNILIAAQFLAGAAWGCMLMAAVSAALAIGETGAEGKVVGLVFSALALATFARMAAVAGGLQKLPEYAPLLQWAPVACWSVAGAGLLVIAASRMQRGGVESRPKRSSADG</sequence>
<feature type="transmembrane region" description="Helical" evidence="4">
    <location>
        <begin position="17"/>
        <end position="37"/>
    </location>
</feature>
<evidence type="ECO:0000256" key="2">
    <source>
        <dbReference type="ARBA" id="ARBA00022989"/>
    </source>
</evidence>